<evidence type="ECO:0000313" key="1">
    <source>
        <dbReference type="EMBL" id="AFK05456.1"/>
    </source>
</evidence>
<name>A0ABN4ATZ0_EMTOG</name>
<proteinExistence type="predicted"/>
<reference evidence="1 2" key="1">
    <citation type="submission" date="2011-07" db="EMBL/GenBank/DDBJ databases">
        <title>The complete genome of plasmid 1 of Emticicia oligotrophica DSM 17448.</title>
        <authorList>
            <consortium name="US DOE Joint Genome Institute (JGI-PGF)"/>
            <person name="Lucas S."/>
            <person name="Han J."/>
            <person name="Lapidus A."/>
            <person name="Bruce D."/>
            <person name="Goodwin L."/>
            <person name="Pitluck S."/>
            <person name="Peters L."/>
            <person name="Kyrpides N."/>
            <person name="Mavromatis K."/>
            <person name="Ivanova N."/>
            <person name="Ovchinnikova G."/>
            <person name="Teshima H."/>
            <person name="Detter J.C."/>
            <person name="Tapia R."/>
            <person name="Han C."/>
            <person name="Land M."/>
            <person name="Hauser L."/>
            <person name="Markowitz V."/>
            <person name="Cheng J.-F."/>
            <person name="Hugenholtz P."/>
            <person name="Woyke T."/>
            <person name="Wu D."/>
            <person name="Tindall B."/>
            <person name="Pomrenke H."/>
            <person name="Brambilla E."/>
            <person name="Klenk H.-P."/>
            <person name="Eisen J.A."/>
        </authorList>
    </citation>
    <scope>NUCLEOTIDE SEQUENCE [LARGE SCALE GENOMIC DNA]</scope>
    <source>
        <strain evidence="2">DSM 17448 / GPTSA100-15</strain>
        <plasmid evidence="1 2">pEMTOL01</plasmid>
    </source>
</reference>
<gene>
    <name evidence="1" type="ordered locus">Emtol_0184</name>
</gene>
<keyword evidence="2" id="KW-1185">Reference proteome</keyword>
<evidence type="ECO:0000313" key="2">
    <source>
        <dbReference type="Proteomes" id="UP000002875"/>
    </source>
</evidence>
<dbReference type="EMBL" id="CP002962">
    <property type="protein sequence ID" value="AFK05456.1"/>
    <property type="molecule type" value="Genomic_DNA"/>
</dbReference>
<sequence length="338" mass="39341">MKWSYSDSNCFFQCRRLYYLSSVLANSISKDPLRKRAYFVKNSMNFDMWAGHIVDKFISKILIPAINDGLEINFDEYAALAVEIGKKQFDFSANKLYESSNKTEGDIEYCVLDIHELNKPYDESEIGKVYEKVRLAILNFPKIKMFNTNVSLYQHLCNNKDWLMPDITNTGFAIDNINVFPQIDLRVSGATFIDWKVSQSQISDYSRQLSIIGLVAYENRKKRNQTGENPRKIDYDHISLFEVNLIKGTIKQHSFNENIANNVYDHIFLNSRDISLIRQKDDKPSYVTMIKYEQTEGHGCSLCKFYELCTHLTNSKHNYDEAAYFKSLTDEFANTLHD</sequence>
<dbReference type="Proteomes" id="UP000002875">
    <property type="component" value="Plasmid pEMTOL01"/>
</dbReference>
<geneLocation type="plasmid" evidence="1 2">
    <name>pEMTOL01</name>
</geneLocation>
<organism evidence="1 2">
    <name type="scientific">Emticicia oligotrophica (strain DSM 17448 / CIP 109782 / MTCC 6937 / GPTSA100-15)</name>
    <dbReference type="NCBI Taxonomy" id="929562"/>
    <lineage>
        <taxon>Bacteria</taxon>
        <taxon>Pseudomonadati</taxon>
        <taxon>Bacteroidota</taxon>
        <taxon>Cytophagia</taxon>
        <taxon>Cytophagales</taxon>
        <taxon>Leadbetterellaceae</taxon>
        <taxon>Emticicia</taxon>
    </lineage>
</organism>
<evidence type="ECO:0008006" key="3">
    <source>
        <dbReference type="Google" id="ProtNLM"/>
    </source>
</evidence>
<keyword evidence="1" id="KW-0614">Plasmid</keyword>
<protein>
    <recommendedName>
        <fullName evidence="3">PD-(D/E)XK endonuclease-like domain-containing protein</fullName>
    </recommendedName>
</protein>
<accession>A0ABN4ATZ0</accession>